<comment type="function">
    <text evidence="9">Sodium pump that utilizes the energy of pyrophosphate hydrolysis as the driving force for Na(+) movement across the membrane.</text>
</comment>
<comment type="catalytic activity">
    <reaction evidence="9">
        <text>Na(+)(in) + diphosphate + H2O = Na(+)(out) + 2 phosphate + H(+)</text>
        <dbReference type="Rhea" id="RHEA:57884"/>
        <dbReference type="ChEBI" id="CHEBI:15377"/>
        <dbReference type="ChEBI" id="CHEBI:15378"/>
        <dbReference type="ChEBI" id="CHEBI:29101"/>
        <dbReference type="ChEBI" id="CHEBI:33019"/>
        <dbReference type="ChEBI" id="CHEBI:43474"/>
        <dbReference type="EC" id="7.2.3.1"/>
    </reaction>
</comment>
<reference evidence="10 11" key="1">
    <citation type="submission" date="2024-02" db="EMBL/GenBank/DDBJ databases">
        <title>A novel Gemmatimonadota bacterium.</title>
        <authorList>
            <person name="Du Z.-J."/>
            <person name="Ye Y.-Q."/>
        </authorList>
    </citation>
    <scope>NUCLEOTIDE SEQUENCE [LARGE SCALE GENOMIC DNA]</scope>
    <source>
        <strain evidence="10 11">DH-20</strain>
    </source>
</reference>
<keyword evidence="9" id="KW-0630">Potassium</keyword>
<feature type="transmembrane region" description="Helical" evidence="9">
    <location>
        <begin position="667"/>
        <end position="684"/>
    </location>
</feature>
<evidence type="ECO:0000256" key="1">
    <source>
        <dbReference type="ARBA" id="ARBA00004127"/>
    </source>
</evidence>
<keyword evidence="11" id="KW-1185">Reference proteome</keyword>
<protein>
    <recommendedName>
        <fullName evidence="9">Putative K(+)-stimulated pyrophosphate-energized sodium pump</fullName>
        <ecNumber evidence="9">7.2.3.1</ecNumber>
    </recommendedName>
    <alternativeName>
        <fullName evidence="9">Membrane-bound sodium-translocating pyrophosphatase</fullName>
    </alternativeName>
    <alternativeName>
        <fullName evidence="9">Pyrophosphate-energized inorganic pyrophosphatase</fullName>
        <shortName evidence="9">Na(+)-PPase</shortName>
    </alternativeName>
</protein>
<feature type="transmembrane region" description="Helical" evidence="9">
    <location>
        <begin position="508"/>
        <end position="536"/>
    </location>
</feature>
<keyword evidence="9" id="KW-1003">Cell membrane</keyword>
<dbReference type="RefSeq" id="WP_405274423.1">
    <property type="nucleotide sequence ID" value="NZ_CP144380.1"/>
</dbReference>
<comment type="caution">
    <text evidence="9">Lacks conserved residue(s) required for the propagation of feature annotation.</text>
</comment>
<feature type="transmembrane region" description="Helical" evidence="9">
    <location>
        <begin position="474"/>
        <end position="493"/>
    </location>
</feature>
<comment type="subcellular location">
    <subcellularLocation>
        <location evidence="9">Cell membrane</location>
        <topology evidence="9">Multi-pass membrane protein</topology>
    </subcellularLocation>
    <subcellularLocation>
        <location evidence="1">Endomembrane system</location>
        <topology evidence="1">Multi-pass membrane protein</topology>
    </subcellularLocation>
</comment>
<keyword evidence="8 9" id="KW-0472">Membrane</keyword>
<comment type="cofactor">
    <cofactor evidence="9">
        <name>Mg(2+)</name>
        <dbReference type="ChEBI" id="CHEBI:18420"/>
    </cofactor>
</comment>
<dbReference type="Pfam" id="PF03030">
    <property type="entry name" value="H_PPase"/>
    <property type="match status" value="1"/>
</dbReference>
<evidence type="ECO:0000256" key="9">
    <source>
        <dbReference type="HAMAP-Rule" id="MF_01129"/>
    </source>
</evidence>
<evidence type="ECO:0000313" key="10">
    <source>
        <dbReference type="EMBL" id="MEK9502282.1"/>
    </source>
</evidence>
<keyword evidence="3 9" id="KW-0812">Transmembrane</keyword>
<feature type="transmembrane region" description="Helical" evidence="9">
    <location>
        <begin position="124"/>
        <end position="151"/>
    </location>
</feature>
<gene>
    <name evidence="9" type="primary">hppA</name>
    <name evidence="10" type="ORF">WI372_14910</name>
</gene>
<evidence type="ECO:0000256" key="7">
    <source>
        <dbReference type="ARBA" id="ARBA00023065"/>
    </source>
</evidence>
<feature type="transmembrane region" description="Helical" evidence="9">
    <location>
        <begin position="338"/>
        <end position="359"/>
    </location>
</feature>
<dbReference type="EC" id="7.2.3.1" evidence="9"/>
<evidence type="ECO:0000313" key="11">
    <source>
        <dbReference type="Proteomes" id="UP001484239"/>
    </source>
</evidence>
<dbReference type="NCBIfam" id="NF001961">
    <property type="entry name" value="PRK00733.3-6"/>
    <property type="match status" value="1"/>
</dbReference>
<evidence type="ECO:0000256" key="3">
    <source>
        <dbReference type="ARBA" id="ARBA00022692"/>
    </source>
</evidence>
<keyword evidence="10" id="KW-0378">Hydrolase</keyword>
<dbReference type="EMBL" id="JBBHLI010000010">
    <property type="protein sequence ID" value="MEK9502282.1"/>
    <property type="molecule type" value="Genomic_DNA"/>
</dbReference>
<dbReference type="PANTHER" id="PTHR31998">
    <property type="entry name" value="K(+)-INSENSITIVE PYROPHOSPHATE-ENERGIZED PROTON PUMP"/>
    <property type="match status" value="1"/>
</dbReference>
<comment type="activity regulation">
    <text evidence="9">Requires K(+) for maximal activity.</text>
</comment>
<feature type="transmembrane region" description="Helical" evidence="9">
    <location>
        <begin position="601"/>
        <end position="620"/>
    </location>
</feature>
<feature type="site" description="Determinant of potassium dependence" evidence="9">
    <location>
        <position position="469"/>
    </location>
</feature>
<keyword evidence="9" id="KW-0739">Sodium transport</keyword>
<feature type="transmembrane region" description="Helical" evidence="9">
    <location>
        <begin position="241"/>
        <end position="260"/>
    </location>
</feature>
<keyword evidence="9" id="KW-0915">Sodium</keyword>
<keyword evidence="2 9" id="KW-0813">Transport</keyword>
<comment type="subunit">
    <text evidence="9">Homodimer.</text>
</comment>
<evidence type="ECO:0000256" key="2">
    <source>
        <dbReference type="ARBA" id="ARBA00022448"/>
    </source>
</evidence>
<dbReference type="InterPro" id="IPR004131">
    <property type="entry name" value="PPase-energised_H-pump"/>
</dbReference>
<dbReference type="GO" id="GO:0004427">
    <property type="term" value="F:inorganic diphosphate phosphatase activity"/>
    <property type="evidence" value="ECO:0007669"/>
    <property type="project" value="UniProtKB-EC"/>
</dbReference>
<evidence type="ECO:0000256" key="6">
    <source>
        <dbReference type="ARBA" id="ARBA00022989"/>
    </source>
</evidence>
<dbReference type="Proteomes" id="UP001484239">
    <property type="component" value="Unassembled WGS sequence"/>
</dbReference>
<feature type="transmembrane region" description="Helical" evidence="9">
    <location>
        <begin position="12"/>
        <end position="29"/>
    </location>
</feature>
<feature type="transmembrane region" description="Helical" evidence="9">
    <location>
        <begin position="576"/>
        <end position="595"/>
    </location>
</feature>
<comment type="similarity">
    <text evidence="9">Belongs to the H(+)-translocating pyrophosphatase (TC 3.A.10) family. K(+)-stimulated subfamily.</text>
</comment>
<accession>A0ABU9EDT9</accession>
<keyword evidence="4 9" id="KW-0460">Magnesium</keyword>
<feature type="transmembrane region" description="Helical" evidence="9">
    <location>
        <begin position="83"/>
        <end position="103"/>
    </location>
</feature>
<proteinExistence type="inferred from homology"/>
<feature type="transmembrane region" description="Helical" evidence="9">
    <location>
        <begin position="410"/>
        <end position="431"/>
    </location>
</feature>
<feature type="transmembrane region" description="Helical" evidence="9">
    <location>
        <begin position="266"/>
        <end position="286"/>
    </location>
</feature>
<keyword evidence="6 9" id="KW-1133">Transmembrane helix</keyword>
<feature type="transmembrane region" description="Helical" evidence="9">
    <location>
        <begin position="298"/>
        <end position="318"/>
    </location>
</feature>
<feature type="transmembrane region" description="Helical" evidence="9">
    <location>
        <begin position="163"/>
        <end position="183"/>
    </location>
</feature>
<evidence type="ECO:0000256" key="5">
    <source>
        <dbReference type="ARBA" id="ARBA00022967"/>
    </source>
</evidence>
<dbReference type="PIRSF" id="PIRSF001265">
    <property type="entry name" value="H+-PPase"/>
    <property type="match status" value="1"/>
</dbReference>
<dbReference type="NCBIfam" id="TIGR01104">
    <property type="entry name" value="V_PPase"/>
    <property type="match status" value="1"/>
</dbReference>
<dbReference type="NCBIfam" id="NF001960">
    <property type="entry name" value="PRK00733.3-5"/>
    <property type="match status" value="1"/>
</dbReference>
<feature type="transmembrane region" description="Helical" evidence="9">
    <location>
        <begin position="380"/>
        <end position="404"/>
    </location>
</feature>
<keyword evidence="5 9" id="KW-1278">Translocase</keyword>
<sequence length="706" mass="71978">MTDFVALTDWAWLLGLIGLGSAAFIYSYVKKQDPGSEVMVDLGEQIHDGAMAFLRREYTVLSVFVIVVAGLLAWAIGVETAGAYIFGALSSVFAGFFGMKAATRANVRTSAAANSEGQGKALRVAFFGGAVMGLAVAALGLLGLGVLYMLFAADAVPGTGDLPHFSEVISGFAMGASSIALFARVGGGIYTKAADVGADLVGKVEAGIPEDDPRNPATIADNVGDNVGDVAGMGADIFESYVGSVVATVAIGATSAALAANAVQAVALPIVTVMVGLLASLVGIMMMKVLERTDPAGALRNVTFIAAGLFLAAMFFVVQAMDFQMVSESGRLYPSWGPWAAIVAGTLVGIFIGLVTEYYTAAGPIRKIAEASQTGSATNIISGLAIGMESTAIPMLLICLAIYISFTFAGLYGIGIAAVGMLATVGVTMSVDAYGPIADNAGGISEMAHLGPETRSITDSLDAIGNTTAAIGKGFAIGSAALTALALFSAYATKVGLQQTGINIVDPYVVIGLFIGGILPFYVAALTMTAVGRAAAGMVEEVRRQFREIPGLMEGTAKPDSARCVDISTAAALREMILPGVTAVVAPVIVGYFLGVEALGGLLAGATVTGVLMALFMANAGGAWDNAKKYIEGGAHGGKGSDAHKAAVVGDTVGDPFKDTSGPSLNILIKLMSVVSLVLAPWFVRVHADGGDPMGSLFEAVRTFFG</sequence>
<dbReference type="HAMAP" id="MF_01129">
    <property type="entry name" value="PPase_energized_pump"/>
    <property type="match status" value="1"/>
</dbReference>
<evidence type="ECO:0000256" key="4">
    <source>
        <dbReference type="ARBA" id="ARBA00022842"/>
    </source>
</evidence>
<organism evidence="10 11">
    <name type="scientific">Gaopeijia maritima</name>
    <dbReference type="NCBI Taxonomy" id="3119007"/>
    <lineage>
        <taxon>Bacteria</taxon>
        <taxon>Pseudomonadati</taxon>
        <taxon>Gemmatimonadota</taxon>
        <taxon>Longimicrobiia</taxon>
        <taxon>Gaopeijiales</taxon>
        <taxon>Gaopeijiaceae</taxon>
        <taxon>Gaopeijia</taxon>
    </lineage>
</organism>
<evidence type="ECO:0000256" key="8">
    <source>
        <dbReference type="ARBA" id="ARBA00023136"/>
    </source>
</evidence>
<feature type="transmembrane region" description="Helical" evidence="9">
    <location>
        <begin position="58"/>
        <end position="77"/>
    </location>
</feature>
<keyword evidence="7 9" id="KW-0406">Ion transport</keyword>
<comment type="caution">
    <text evidence="10">The sequence shown here is derived from an EMBL/GenBank/DDBJ whole genome shotgun (WGS) entry which is preliminary data.</text>
</comment>
<name>A0ABU9EDT9_9BACT</name>